<evidence type="ECO:0000313" key="4">
    <source>
        <dbReference type="EMBL" id="AKA22692.1"/>
    </source>
</evidence>
<feature type="region of interest" description="Disordered" evidence="1">
    <location>
        <begin position="1"/>
        <end position="28"/>
    </location>
</feature>
<dbReference type="GO" id="GO:0016020">
    <property type="term" value="C:membrane"/>
    <property type="evidence" value="ECO:0007669"/>
    <property type="project" value="TreeGrafter"/>
</dbReference>
<proteinExistence type="predicted"/>
<feature type="transmembrane region" description="Helical" evidence="2">
    <location>
        <begin position="226"/>
        <end position="245"/>
    </location>
</feature>
<dbReference type="PATRIC" id="fig|587753.10.peg.1230"/>
<dbReference type="EMBL" id="CP011110">
    <property type="protein sequence ID" value="AKA22692.1"/>
    <property type="molecule type" value="Genomic_DNA"/>
</dbReference>
<dbReference type="KEGG" id="pcz:PCL1606_12370"/>
<reference evidence="4 5" key="1">
    <citation type="journal article" date="2015" name="Mol. Plant Microbe Interact.">
        <title>Comparative Genomic Analysis of Pseudomonas chlororaphis PCL1606 Reveals New Insight into Antifungal Compounds Involved in Biocontrol.</title>
        <authorList>
            <person name="Calderon C.E."/>
            <person name="Ramos C."/>
            <person name="de Vicente A."/>
            <person name="Cazorla F.M."/>
        </authorList>
    </citation>
    <scope>NUCLEOTIDE SEQUENCE [LARGE SCALE GENOMIC DNA]</scope>
    <source>
        <strain evidence="4 5">PCL1606</strain>
    </source>
</reference>
<organism evidence="4 5">
    <name type="scientific">Pseudomonas chlororaphis</name>
    <dbReference type="NCBI Taxonomy" id="587753"/>
    <lineage>
        <taxon>Bacteria</taxon>
        <taxon>Pseudomonadati</taxon>
        <taxon>Pseudomonadota</taxon>
        <taxon>Gammaproteobacteria</taxon>
        <taxon>Pseudomonadales</taxon>
        <taxon>Pseudomonadaceae</taxon>
        <taxon>Pseudomonas</taxon>
    </lineage>
</organism>
<dbReference type="AlphaFoldDB" id="A0A0D5XVF1"/>
<dbReference type="InterPro" id="IPR012171">
    <property type="entry name" value="Fatty_acid_desaturase"/>
</dbReference>
<keyword evidence="2" id="KW-0812">Transmembrane</keyword>
<gene>
    <name evidence="4" type="ORF">PCL1606_12370</name>
</gene>
<keyword evidence="2" id="KW-1133">Transmembrane helix</keyword>
<feature type="transmembrane region" description="Helical" evidence="2">
    <location>
        <begin position="63"/>
        <end position="81"/>
    </location>
</feature>
<name>A0A0D5XVF1_9PSED</name>
<dbReference type="InterPro" id="IPR005804">
    <property type="entry name" value="FA_desaturase_dom"/>
</dbReference>
<dbReference type="Proteomes" id="UP000032748">
    <property type="component" value="Chromosome"/>
</dbReference>
<dbReference type="GO" id="GO:0006629">
    <property type="term" value="P:lipid metabolic process"/>
    <property type="evidence" value="ECO:0007669"/>
    <property type="project" value="InterPro"/>
</dbReference>
<evidence type="ECO:0000256" key="2">
    <source>
        <dbReference type="SAM" id="Phobius"/>
    </source>
</evidence>
<protein>
    <submittedName>
        <fullName evidence="4">Fatty acid desaturase</fullName>
    </submittedName>
</protein>
<feature type="compositionally biased region" description="Pro residues" evidence="1">
    <location>
        <begin position="8"/>
        <end position="25"/>
    </location>
</feature>
<evidence type="ECO:0000256" key="1">
    <source>
        <dbReference type="SAM" id="MobiDB-lite"/>
    </source>
</evidence>
<feature type="transmembrane region" description="Helical" evidence="2">
    <location>
        <begin position="199"/>
        <end position="220"/>
    </location>
</feature>
<feature type="transmembrane region" description="Helical" evidence="2">
    <location>
        <begin position="250"/>
        <end position="270"/>
    </location>
</feature>
<dbReference type="PANTHER" id="PTHR19353:SF73">
    <property type="entry name" value="FATTY ACID DESATURASE"/>
    <property type="match status" value="1"/>
</dbReference>
<dbReference type="PANTHER" id="PTHR19353">
    <property type="entry name" value="FATTY ACID DESATURASE 2"/>
    <property type="match status" value="1"/>
</dbReference>
<dbReference type="Pfam" id="PF00487">
    <property type="entry name" value="FA_desaturase"/>
    <property type="match status" value="1"/>
</dbReference>
<evidence type="ECO:0000313" key="5">
    <source>
        <dbReference type="Proteomes" id="UP000032748"/>
    </source>
</evidence>
<dbReference type="GO" id="GO:0016717">
    <property type="term" value="F:oxidoreductase activity, acting on paired donors, with oxidation of a pair of donors resulting in the reduction of molecular oxygen to two molecules of water"/>
    <property type="evidence" value="ECO:0007669"/>
    <property type="project" value="TreeGrafter"/>
</dbReference>
<evidence type="ECO:0000259" key="3">
    <source>
        <dbReference type="Pfam" id="PF00487"/>
    </source>
</evidence>
<dbReference type="OrthoDB" id="9792534at2"/>
<keyword evidence="2" id="KW-0472">Membrane</keyword>
<accession>A0A0D5XVF1</accession>
<sequence>MRTLDTPTAPPYCPPDRTSQPPPAGTIPWPTDGLDREALARYGKELIRQTLPFTVENRRLSWWHFYSTLLVIGLFGAAVAMPLWWPLRLGCSVLLGLSLVRMFVLYHDYMHGAILKGSRFAEVFFKTFGLLLMAPPTLWKQSHDYHHGHSCQYVGAEQNRLPLLSTHTDLGTFPLLSTEEYARAGRLKRLRYRIARHPLMILLASFSIFIFSICLVSLLTQPRHRPWALLALALNLASAIGLALLAPDILLYGVLLPSLSGSALGAYMFYCQHNFPGVRYPARADWDYAATAVFSSSYMRTGPLMAWFTANIGYHHVHHANSGIPFYRLPEAMAAIPALQNPITTSLHPRDIYRCLRLKLWDPTRQRMVSFAEFHRPLRH</sequence>
<dbReference type="RefSeq" id="WP_045881422.1">
    <property type="nucleotide sequence ID" value="NZ_CP011110.1"/>
</dbReference>
<feature type="domain" description="Fatty acid desaturase" evidence="3">
    <location>
        <begin position="84"/>
        <end position="337"/>
    </location>
</feature>